<keyword evidence="5 10" id="KW-0813">Transport</keyword>
<feature type="transmembrane region" description="Helical" evidence="10">
    <location>
        <begin position="374"/>
        <end position="394"/>
    </location>
</feature>
<dbReference type="STRING" id="665467.SAMN02982931_02487"/>
<feature type="transmembrane region" description="Helical" evidence="10">
    <location>
        <begin position="217"/>
        <end position="241"/>
    </location>
</feature>
<feature type="transmembrane region" description="Helical" evidence="10">
    <location>
        <begin position="253"/>
        <end position="272"/>
    </location>
</feature>
<feature type="transmembrane region" description="Helical" evidence="10">
    <location>
        <begin position="12"/>
        <end position="36"/>
    </location>
</feature>
<dbReference type="AlphaFoldDB" id="A0A1G6CGW6"/>
<feature type="transmembrane region" description="Helical" evidence="10">
    <location>
        <begin position="138"/>
        <end position="160"/>
    </location>
</feature>
<keyword evidence="7 10" id="KW-0812">Transmembrane</keyword>
<dbReference type="GO" id="GO:1990961">
    <property type="term" value="P:xenobiotic detoxification by transmembrane export across the plasma membrane"/>
    <property type="evidence" value="ECO:0007669"/>
    <property type="project" value="InterPro"/>
</dbReference>
<evidence type="ECO:0000256" key="9">
    <source>
        <dbReference type="ARBA" id="ARBA00023136"/>
    </source>
</evidence>
<dbReference type="PROSITE" id="PS50850">
    <property type="entry name" value="MFS"/>
    <property type="match status" value="1"/>
</dbReference>
<dbReference type="GO" id="GO:0005886">
    <property type="term" value="C:plasma membrane"/>
    <property type="evidence" value="ECO:0007669"/>
    <property type="project" value="UniProtKB-SubCell"/>
</dbReference>
<dbReference type="InterPro" id="IPR036259">
    <property type="entry name" value="MFS_trans_sf"/>
</dbReference>
<keyword evidence="13" id="KW-1185">Reference proteome</keyword>
<keyword evidence="6" id="KW-1003">Cell membrane</keyword>
<evidence type="ECO:0000256" key="8">
    <source>
        <dbReference type="ARBA" id="ARBA00022989"/>
    </source>
</evidence>
<comment type="similarity">
    <text evidence="4">Belongs to the major facilitator superfamily. TCR/Tet family.</text>
</comment>
<evidence type="ECO:0000256" key="1">
    <source>
        <dbReference type="ARBA" id="ARBA00003279"/>
    </source>
</evidence>
<evidence type="ECO:0000256" key="3">
    <source>
        <dbReference type="ARBA" id="ARBA00006236"/>
    </source>
</evidence>
<dbReference type="CDD" id="cd17320">
    <property type="entry name" value="MFS_MdfA_MDR_like"/>
    <property type="match status" value="1"/>
</dbReference>
<evidence type="ECO:0000259" key="11">
    <source>
        <dbReference type="PROSITE" id="PS50850"/>
    </source>
</evidence>
<comment type="function">
    <text evidence="1">Resistance to tetracycline by an active tetracycline efflux. This is an energy-dependent process that decreases the accumulation of the antibiotic in whole cells. This protein functions as a metal-tetracycline/H(+) antiporter.</text>
</comment>
<dbReference type="GO" id="GO:0042910">
    <property type="term" value="F:xenobiotic transmembrane transporter activity"/>
    <property type="evidence" value="ECO:0007669"/>
    <property type="project" value="InterPro"/>
</dbReference>
<comment type="subcellular location">
    <subcellularLocation>
        <location evidence="10">Cell inner membrane</location>
        <topology evidence="10">Multi-pass membrane protein</topology>
    </subcellularLocation>
    <subcellularLocation>
        <location evidence="2">Cell membrane</location>
        <topology evidence="2">Multi-pass membrane protein</topology>
    </subcellularLocation>
</comment>
<evidence type="ECO:0000256" key="2">
    <source>
        <dbReference type="ARBA" id="ARBA00004651"/>
    </source>
</evidence>
<evidence type="ECO:0000313" key="13">
    <source>
        <dbReference type="Proteomes" id="UP000199071"/>
    </source>
</evidence>
<evidence type="ECO:0000256" key="5">
    <source>
        <dbReference type="ARBA" id="ARBA00022448"/>
    </source>
</evidence>
<dbReference type="SUPFAM" id="SSF103473">
    <property type="entry name" value="MFS general substrate transporter"/>
    <property type="match status" value="1"/>
</dbReference>
<reference evidence="12 13" key="1">
    <citation type="submission" date="2016-10" db="EMBL/GenBank/DDBJ databases">
        <authorList>
            <person name="de Groot N.N."/>
        </authorList>
    </citation>
    <scope>NUCLEOTIDE SEQUENCE [LARGE SCALE GENOMIC DNA]</scope>
    <source>
        <strain evidence="12 13">ATCC 35022</strain>
    </source>
</reference>
<keyword evidence="8 10" id="KW-1133">Transmembrane helix</keyword>
<dbReference type="Pfam" id="PF07690">
    <property type="entry name" value="MFS_1"/>
    <property type="match status" value="1"/>
</dbReference>
<dbReference type="InterPro" id="IPR020846">
    <property type="entry name" value="MFS_dom"/>
</dbReference>
<accession>A0A1G6CGW6</accession>
<dbReference type="Gene3D" id="1.20.1720.10">
    <property type="entry name" value="Multidrug resistance protein D"/>
    <property type="match status" value="1"/>
</dbReference>
<name>A0A1G6CGW6_9HYPH</name>
<dbReference type="PROSITE" id="PS00216">
    <property type="entry name" value="SUGAR_TRANSPORT_1"/>
    <property type="match status" value="1"/>
</dbReference>
<dbReference type="EMBL" id="FMXQ01000004">
    <property type="protein sequence ID" value="SDB32129.1"/>
    <property type="molecule type" value="Genomic_DNA"/>
</dbReference>
<dbReference type="OrthoDB" id="9800416at2"/>
<feature type="transmembrane region" description="Helical" evidence="10">
    <location>
        <begin position="166"/>
        <end position="188"/>
    </location>
</feature>
<dbReference type="Proteomes" id="UP000199071">
    <property type="component" value="Unassembled WGS sequence"/>
</dbReference>
<feature type="domain" description="Major facilitator superfamily (MFS) profile" evidence="11">
    <location>
        <begin position="14"/>
        <end position="399"/>
    </location>
</feature>
<dbReference type="InterPro" id="IPR004812">
    <property type="entry name" value="Efflux_drug-R_Bcr/CmlA"/>
</dbReference>
<dbReference type="PANTHER" id="PTHR43124:SF3">
    <property type="entry name" value="CHLORAMPHENICOL EFFLUX PUMP RV0191"/>
    <property type="match status" value="1"/>
</dbReference>
<keyword evidence="9 10" id="KW-0472">Membrane</keyword>
<feature type="transmembrane region" description="Helical" evidence="10">
    <location>
        <begin position="80"/>
        <end position="99"/>
    </location>
</feature>
<feature type="transmembrane region" description="Helical" evidence="10">
    <location>
        <begin position="105"/>
        <end position="126"/>
    </location>
</feature>
<evidence type="ECO:0000256" key="6">
    <source>
        <dbReference type="ARBA" id="ARBA00022475"/>
    </source>
</evidence>
<dbReference type="NCBIfam" id="TIGR00710">
    <property type="entry name" value="efflux_Bcr_CflA"/>
    <property type="match status" value="1"/>
</dbReference>
<protein>
    <recommendedName>
        <fullName evidence="10">Bcr/CflA family efflux transporter</fullName>
    </recommendedName>
</protein>
<evidence type="ECO:0000256" key="7">
    <source>
        <dbReference type="ARBA" id="ARBA00022692"/>
    </source>
</evidence>
<dbReference type="InterPro" id="IPR001958">
    <property type="entry name" value="Tet-R_TetA/multi-R_MdtG-like"/>
</dbReference>
<comment type="similarity">
    <text evidence="3 10">Belongs to the major facilitator superfamily. Bcr/CmlA family.</text>
</comment>
<keyword evidence="10" id="KW-0997">Cell inner membrane</keyword>
<dbReference type="PRINTS" id="PR01035">
    <property type="entry name" value="TCRTETA"/>
</dbReference>
<gene>
    <name evidence="12" type="ORF">SAMN02982931_02487</name>
</gene>
<dbReference type="InterPro" id="IPR050189">
    <property type="entry name" value="MFS_Efflux_Transporters"/>
</dbReference>
<feature type="transmembrane region" description="Helical" evidence="10">
    <location>
        <begin position="313"/>
        <end position="335"/>
    </location>
</feature>
<dbReference type="InterPro" id="IPR011701">
    <property type="entry name" value="MFS"/>
</dbReference>
<evidence type="ECO:0000256" key="4">
    <source>
        <dbReference type="ARBA" id="ARBA00007520"/>
    </source>
</evidence>
<evidence type="ECO:0000313" key="12">
    <source>
        <dbReference type="EMBL" id="SDB32129.1"/>
    </source>
</evidence>
<feature type="transmembrane region" description="Helical" evidence="10">
    <location>
        <begin position="347"/>
        <end position="368"/>
    </location>
</feature>
<feature type="transmembrane region" description="Helical" evidence="10">
    <location>
        <begin position="48"/>
        <end position="68"/>
    </location>
</feature>
<organism evidence="12 13">
    <name type="scientific">Bauldia litoralis</name>
    <dbReference type="NCBI Taxonomy" id="665467"/>
    <lineage>
        <taxon>Bacteria</taxon>
        <taxon>Pseudomonadati</taxon>
        <taxon>Pseudomonadota</taxon>
        <taxon>Alphaproteobacteria</taxon>
        <taxon>Hyphomicrobiales</taxon>
        <taxon>Kaistiaceae</taxon>
        <taxon>Bauldia</taxon>
    </lineage>
</organism>
<dbReference type="RefSeq" id="WP_090876731.1">
    <property type="nucleotide sequence ID" value="NZ_FMXQ01000004.1"/>
</dbReference>
<dbReference type="InterPro" id="IPR005829">
    <property type="entry name" value="Sugar_transporter_CS"/>
</dbReference>
<feature type="transmembrane region" description="Helical" evidence="10">
    <location>
        <begin position="279"/>
        <end position="307"/>
    </location>
</feature>
<dbReference type="PANTHER" id="PTHR43124">
    <property type="entry name" value="PURINE EFFLUX PUMP PBUE"/>
    <property type="match status" value="1"/>
</dbReference>
<proteinExistence type="inferred from homology"/>
<evidence type="ECO:0000256" key="10">
    <source>
        <dbReference type="RuleBase" id="RU365088"/>
    </source>
</evidence>
<sequence length="400" mass="41635">MIGARPLAASPRAFIATLIVVSALNPIAINMFVPAMPDIMVGLQTNQATIQLVLSAYLFATAASQLLLGPMSDRFGRRPVLLAGLTVFIVATVVCASAPTIGILIAARVAQGAGGCVGIVVGRAMIRDRYERDRAASMLGYVTMGFAMAPMVGPMIGGLLNDSFGWRSIFMLQAGLGVAVGIVCLLFLPETNTQQRGLEAQPTLRYSFATLGRIPAFWAYALTCAFATAVFFSFLGGTPFVAVDMMGMTGTEYGLYFILVPGGFLIGNFLTARYAQRTGLFAMLVIGSSLTFLAVLGMAAAFLVGWYHPLALFMPMYVIGFANGLTLANSLAGAVSVRPDLAGAASGLAGSMQIGFGAIATVLIGALLAATHSVFPLTICMGLLALAGVAAAIWTRTARG</sequence>